<proteinExistence type="predicted"/>
<evidence type="ECO:0000313" key="5">
    <source>
        <dbReference type="EMBL" id="XBX81383.1"/>
    </source>
</evidence>
<dbReference type="GO" id="GO:0005829">
    <property type="term" value="C:cytosol"/>
    <property type="evidence" value="ECO:0007669"/>
    <property type="project" value="TreeGrafter"/>
</dbReference>
<evidence type="ECO:0000256" key="1">
    <source>
        <dbReference type="ARBA" id="ARBA00023015"/>
    </source>
</evidence>
<dbReference type="Pfam" id="PF13404">
    <property type="entry name" value="HTH_AsnC-type"/>
    <property type="match status" value="2"/>
</dbReference>
<evidence type="ECO:0000256" key="3">
    <source>
        <dbReference type="ARBA" id="ARBA00023163"/>
    </source>
</evidence>
<dbReference type="PANTHER" id="PTHR30154:SF34">
    <property type="entry name" value="TRANSCRIPTIONAL REGULATOR AZLB"/>
    <property type="match status" value="1"/>
</dbReference>
<evidence type="ECO:0000256" key="2">
    <source>
        <dbReference type="ARBA" id="ARBA00023125"/>
    </source>
</evidence>
<dbReference type="InterPro" id="IPR036388">
    <property type="entry name" value="WH-like_DNA-bd_sf"/>
</dbReference>
<dbReference type="Gene3D" id="1.10.10.10">
    <property type="entry name" value="Winged helix-like DNA-binding domain superfamily/Winged helix DNA-binding domain"/>
    <property type="match status" value="2"/>
</dbReference>
<protein>
    <submittedName>
        <fullName evidence="5">Lrp/AsnC family transcriptional regulator</fullName>
    </submittedName>
</protein>
<dbReference type="Pfam" id="PF01037">
    <property type="entry name" value="AsnC_trans_reg"/>
    <property type="match status" value="1"/>
</dbReference>
<reference evidence="5" key="1">
    <citation type="submission" date="2024-05" db="EMBL/GenBank/DDBJ databases">
        <authorList>
            <person name="Yu L."/>
        </authorList>
    </citation>
    <scope>NUCLEOTIDE SEQUENCE</scope>
    <source>
        <strain evidence="5">G08B096</strain>
    </source>
</reference>
<dbReference type="InterPro" id="IPR011008">
    <property type="entry name" value="Dimeric_a/b-barrel"/>
</dbReference>
<dbReference type="GO" id="GO:0043565">
    <property type="term" value="F:sequence-specific DNA binding"/>
    <property type="evidence" value="ECO:0007669"/>
    <property type="project" value="InterPro"/>
</dbReference>
<evidence type="ECO:0000259" key="4">
    <source>
        <dbReference type="PROSITE" id="PS50956"/>
    </source>
</evidence>
<dbReference type="InterPro" id="IPR019887">
    <property type="entry name" value="Tscrpt_reg_AsnC/Lrp_C"/>
</dbReference>
<dbReference type="GO" id="GO:0043200">
    <property type="term" value="P:response to amino acid"/>
    <property type="evidence" value="ECO:0007669"/>
    <property type="project" value="TreeGrafter"/>
</dbReference>
<dbReference type="AlphaFoldDB" id="A0AAU7W3V8"/>
<dbReference type="SUPFAM" id="SSF54909">
    <property type="entry name" value="Dimeric alpha+beta barrel"/>
    <property type="match status" value="2"/>
</dbReference>
<dbReference type="RefSeq" id="WP_350347405.1">
    <property type="nucleotide sequence ID" value="NZ_CP158374.1"/>
</dbReference>
<name>A0AAU7W3V8_9MICO</name>
<dbReference type="PRINTS" id="PR00033">
    <property type="entry name" value="HTHASNC"/>
</dbReference>
<accession>A0AAU7W3V8</accession>
<dbReference type="Gene3D" id="3.30.70.920">
    <property type="match status" value="2"/>
</dbReference>
<dbReference type="InterPro" id="IPR000485">
    <property type="entry name" value="AsnC-type_HTH_dom"/>
</dbReference>
<dbReference type="PROSITE" id="PS50956">
    <property type="entry name" value="HTH_ASNC_2"/>
    <property type="match status" value="1"/>
</dbReference>
<organism evidence="5">
    <name type="scientific">Agromyces sp. G08B096</name>
    <dbReference type="NCBI Taxonomy" id="3156399"/>
    <lineage>
        <taxon>Bacteria</taxon>
        <taxon>Bacillati</taxon>
        <taxon>Actinomycetota</taxon>
        <taxon>Actinomycetes</taxon>
        <taxon>Micrococcales</taxon>
        <taxon>Microbacteriaceae</taxon>
        <taxon>Agromyces</taxon>
    </lineage>
</organism>
<dbReference type="SUPFAM" id="SSF46785">
    <property type="entry name" value="Winged helix' DNA-binding domain"/>
    <property type="match status" value="2"/>
</dbReference>
<feature type="domain" description="HTH asnC-type" evidence="4">
    <location>
        <begin position="2"/>
        <end position="76"/>
    </location>
</feature>
<dbReference type="EMBL" id="CP158374">
    <property type="protein sequence ID" value="XBX81383.1"/>
    <property type="molecule type" value="Genomic_DNA"/>
</dbReference>
<keyword evidence="1" id="KW-0805">Transcription regulation</keyword>
<dbReference type="InterPro" id="IPR019888">
    <property type="entry name" value="Tscrpt_reg_AsnC-like"/>
</dbReference>
<keyword evidence="2" id="KW-0238">DNA-binding</keyword>
<sequence length="327" mass="35510">MLDDLDRRLVGALMANPRASNPQLSEVLFTSEATVSRRVARLLREGTVRVVGVLDGEATRRTRSLFVRLRCRPGEAHRSAERLAAWPECGSVKLLTGSVECVGEINYTSSDHLLAITLEQLPALDGVLAVWSNQVIRRFATPHSWLPRLLPDELVERLRAQRLDPWHDPLPDRLATTDELDERIAAALAEDGRLGWQHLAGLCDASPVTVRRRTEAMMASGALRMRAVVEPERIGLPVNAFVSLNVNPTQLGRAGELLAAHPAVLMMAATTGDRNLCGEVALASDAALYEFLSQTIGGLPGLQHADVAVALQSLKRAGRVTAQPAAD</sequence>
<dbReference type="InterPro" id="IPR036390">
    <property type="entry name" value="WH_DNA-bd_sf"/>
</dbReference>
<gene>
    <name evidence="5" type="ORF">ABIQ69_12270</name>
</gene>
<keyword evidence="3" id="KW-0804">Transcription</keyword>
<dbReference type="PANTHER" id="PTHR30154">
    <property type="entry name" value="LEUCINE-RESPONSIVE REGULATORY PROTEIN"/>
    <property type="match status" value="1"/>
</dbReference>
<dbReference type="SMART" id="SM00344">
    <property type="entry name" value="HTH_ASNC"/>
    <property type="match status" value="2"/>
</dbReference>